<accession>A0A6N3DTV4</accession>
<dbReference type="AlphaFoldDB" id="A0A6N3DTV4"/>
<organism evidence="1">
    <name type="scientific">Parabacteroides distasonis</name>
    <dbReference type="NCBI Taxonomy" id="823"/>
    <lineage>
        <taxon>Bacteria</taxon>
        <taxon>Pseudomonadati</taxon>
        <taxon>Bacteroidota</taxon>
        <taxon>Bacteroidia</taxon>
        <taxon>Bacteroidales</taxon>
        <taxon>Tannerellaceae</taxon>
        <taxon>Parabacteroides</taxon>
    </lineage>
</organism>
<proteinExistence type="predicted"/>
<sequence length="180" mass="21342">MILTQQQRLRMDLKERLSSRCHIEDIHEILFYVQGNQERKAELYDLIFDPDDAVSYQALWVCSHFSTKENEWLYDKQDELINEVLNCEHSGKRRILLNLLVRQPQANPPRVDFLNFCLDRMLSAKELPGVQTLCMKLGYELCRPIPELLQEYKTLLDLAEPDLLQISLRTVRKNILKKIR</sequence>
<protein>
    <recommendedName>
        <fullName evidence="2">HEAT repeat domain-containing protein</fullName>
    </recommendedName>
</protein>
<gene>
    <name evidence="1" type="ORF">PDLFYP31_02182</name>
</gene>
<name>A0A6N3DTV4_PARDI</name>
<evidence type="ECO:0000313" key="1">
    <source>
        <dbReference type="EMBL" id="VYU31154.1"/>
    </source>
</evidence>
<evidence type="ECO:0008006" key="2">
    <source>
        <dbReference type="Google" id="ProtNLM"/>
    </source>
</evidence>
<dbReference type="EMBL" id="CACRUW010000014">
    <property type="protein sequence ID" value="VYU31154.1"/>
    <property type="molecule type" value="Genomic_DNA"/>
</dbReference>
<reference evidence="1" key="1">
    <citation type="submission" date="2019-11" db="EMBL/GenBank/DDBJ databases">
        <authorList>
            <person name="Feng L."/>
        </authorList>
    </citation>
    <scope>NUCLEOTIDE SEQUENCE</scope>
    <source>
        <strain evidence="1">PdistasonisLFYP31</strain>
    </source>
</reference>